<dbReference type="GO" id="GO:0000139">
    <property type="term" value="C:Golgi membrane"/>
    <property type="evidence" value="ECO:0007669"/>
    <property type="project" value="TreeGrafter"/>
</dbReference>
<dbReference type="Proteomes" id="UP000822688">
    <property type="component" value="Chromosome 1"/>
</dbReference>
<dbReference type="GO" id="GO:0005829">
    <property type="term" value="C:cytosol"/>
    <property type="evidence" value="ECO:0007669"/>
    <property type="project" value="TreeGrafter"/>
</dbReference>
<protein>
    <submittedName>
        <fullName evidence="1">Uncharacterized protein</fullName>
    </submittedName>
</protein>
<proteinExistence type="predicted"/>
<sequence length="149" mass="16764">MSSFSRLTISSPWIGKEQNVAIVNKTLEDHASFLIGKSEFRELVVFVKATHFDFSAFLRTERGKAARLDGFASALLLIGQKLCVDELEGFQDAEFLLSHLRTVGFQEWVVVLTTLLRQVEVLVETFQGDNRFKALARLQSNSAGFTNFC</sequence>
<dbReference type="EMBL" id="CM026421">
    <property type="protein sequence ID" value="KAG0592660.1"/>
    <property type="molecule type" value="Genomic_DNA"/>
</dbReference>
<gene>
    <name evidence="1" type="ORF">KC19_1G270900</name>
</gene>
<keyword evidence="2" id="KW-1185">Reference proteome</keyword>
<comment type="caution">
    <text evidence="1">The sequence shown here is derived from an EMBL/GenBank/DDBJ whole genome shotgun (WGS) entry which is preliminary data.</text>
</comment>
<accession>A0A8T0J9R9</accession>
<reference evidence="1" key="1">
    <citation type="submission" date="2020-06" db="EMBL/GenBank/DDBJ databases">
        <title>WGS assembly of Ceratodon purpureus strain R40.</title>
        <authorList>
            <person name="Carey S.B."/>
            <person name="Jenkins J."/>
            <person name="Shu S."/>
            <person name="Lovell J.T."/>
            <person name="Sreedasyam A."/>
            <person name="Maumus F."/>
            <person name="Tiley G.P."/>
            <person name="Fernandez-Pozo N."/>
            <person name="Barry K."/>
            <person name="Chen C."/>
            <person name="Wang M."/>
            <person name="Lipzen A."/>
            <person name="Daum C."/>
            <person name="Saski C.A."/>
            <person name="Payton A.C."/>
            <person name="Mcbreen J.C."/>
            <person name="Conrad R.E."/>
            <person name="Kollar L.M."/>
            <person name="Olsson S."/>
            <person name="Huttunen S."/>
            <person name="Landis J.B."/>
            <person name="Wickett N.J."/>
            <person name="Johnson M.G."/>
            <person name="Rensing S.A."/>
            <person name="Grimwood J."/>
            <person name="Schmutz J."/>
            <person name="Mcdaniel S.F."/>
        </authorList>
    </citation>
    <scope>NUCLEOTIDE SEQUENCE</scope>
    <source>
        <strain evidence="1">R40</strain>
    </source>
</reference>
<evidence type="ECO:0000313" key="1">
    <source>
        <dbReference type="EMBL" id="KAG0592660.1"/>
    </source>
</evidence>
<dbReference type="PANTHER" id="PTHR22746">
    <property type="entry name" value="RAB6A-GEF COMPLEX PARTNER PROTEIN 1"/>
    <property type="match status" value="1"/>
</dbReference>
<dbReference type="GO" id="GO:0006886">
    <property type="term" value="P:intracellular protein transport"/>
    <property type="evidence" value="ECO:0007669"/>
    <property type="project" value="InterPro"/>
</dbReference>
<organism evidence="1 2">
    <name type="scientific">Ceratodon purpureus</name>
    <name type="common">Fire moss</name>
    <name type="synonym">Dicranum purpureum</name>
    <dbReference type="NCBI Taxonomy" id="3225"/>
    <lineage>
        <taxon>Eukaryota</taxon>
        <taxon>Viridiplantae</taxon>
        <taxon>Streptophyta</taxon>
        <taxon>Embryophyta</taxon>
        <taxon>Bryophyta</taxon>
        <taxon>Bryophytina</taxon>
        <taxon>Bryopsida</taxon>
        <taxon>Dicranidae</taxon>
        <taxon>Pseudoditrichales</taxon>
        <taxon>Ditrichaceae</taxon>
        <taxon>Ceratodon</taxon>
    </lineage>
</organism>
<dbReference type="InterPro" id="IPR040096">
    <property type="entry name" value="Ric1"/>
</dbReference>
<dbReference type="GO" id="GO:0034066">
    <property type="term" value="C:Ric1-Rgp1 guanyl-nucleotide exchange factor complex"/>
    <property type="evidence" value="ECO:0007669"/>
    <property type="project" value="InterPro"/>
</dbReference>
<name>A0A8T0J9R9_CERPU</name>
<evidence type="ECO:0000313" key="2">
    <source>
        <dbReference type="Proteomes" id="UP000822688"/>
    </source>
</evidence>
<dbReference type="PANTHER" id="PTHR22746:SF10">
    <property type="entry name" value="GUANINE NUCLEOTIDE EXCHANGE FACTOR SUBUNIT RIC1"/>
    <property type="match status" value="1"/>
</dbReference>
<dbReference type="GO" id="GO:0042147">
    <property type="term" value="P:retrograde transport, endosome to Golgi"/>
    <property type="evidence" value="ECO:0007669"/>
    <property type="project" value="TreeGrafter"/>
</dbReference>
<dbReference type="AlphaFoldDB" id="A0A8T0J9R9"/>